<evidence type="ECO:0000313" key="2">
    <source>
        <dbReference type="EMBL" id="QTD51332.1"/>
    </source>
</evidence>
<dbReference type="InterPro" id="IPR036280">
    <property type="entry name" value="Multihaem_cyt_sf"/>
</dbReference>
<accession>A0A8A4TQG6</accession>
<dbReference type="EMBL" id="CP071793">
    <property type="protein sequence ID" value="QTD51332.1"/>
    <property type="molecule type" value="Genomic_DNA"/>
</dbReference>
<keyword evidence="3" id="KW-1185">Reference proteome</keyword>
<evidence type="ECO:0000313" key="3">
    <source>
        <dbReference type="Proteomes" id="UP000663929"/>
    </source>
</evidence>
<name>A0A8A4TQG6_SULCO</name>
<proteinExistence type="predicted"/>
<organism evidence="2 3">
    <name type="scientific">Sulfidibacter corallicola</name>
    <dbReference type="NCBI Taxonomy" id="2818388"/>
    <lineage>
        <taxon>Bacteria</taxon>
        <taxon>Pseudomonadati</taxon>
        <taxon>Acidobacteriota</taxon>
        <taxon>Holophagae</taxon>
        <taxon>Acanthopleuribacterales</taxon>
        <taxon>Acanthopleuribacteraceae</taxon>
        <taxon>Sulfidibacter</taxon>
    </lineage>
</organism>
<dbReference type="KEGG" id="scor:J3U87_02590"/>
<dbReference type="RefSeq" id="WP_237381463.1">
    <property type="nucleotide sequence ID" value="NZ_CP071793.1"/>
</dbReference>
<dbReference type="Gene3D" id="3.90.10.10">
    <property type="entry name" value="Cytochrome C3"/>
    <property type="match status" value="1"/>
</dbReference>
<dbReference type="Proteomes" id="UP000663929">
    <property type="component" value="Chromosome"/>
</dbReference>
<reference evidence="2" key="1">
    <citation type="submission" date="2021-03" db="EMBL/GenBank/DDBJ databases">
        <title>Acanthopleuribacteraceae sp. M133.</title>
        <authorList>
            <person name="Wang G."/>
        </authorList>
    </citation>
    <scope>NUCLEOTIDE SEQUENCE</scope>
    <source>
        <strain evidence="2">M133</strain>
    </source>
</reference>
<feature type="compositionally biased region" description="Basic and acidic residues" evidence="1">
    <location>
        <begin position="219"/>
        <end position="233"/>
    </location>
</feature>
<evidence type="ECO:0008006" key="4">
    <source>
        <dbReference type="Google" id="ProtNLM"/>
    </source>
</evidence>
<evidence type="ECO:0000256" key="1">
    <source>
        <dbReference type="SAM" id="MobiDB-lite"/>
    </source>
</evidence>
<dbReference type="SUPFAM" id="SSF48695">
    <property type="entry name" value="Multiheme cytochromes"/>
    <property type="match status" value="1"/>
</dbReference>
<feature type="region of interest" description="Disordered" evidence="1">
    <location>
        <begin position="204"/>
        <end position="233"/>
    </location>
</feature>
<sequence>MPHEFFVPSIPHHRRRRATSLWAISLLLLTVSTGCVDLDPPHPSRVKDTIAANEGHAEEPEAAHLIADVTRVPVSLPGSVSPEDYFVETRADQLMHAPCAQCHSDAIPLENEPKAHWDIELQHAGSDTMTCTTCHDPDKHMESLAYLKGGEVPFDHSYRLCGQCHFEQLRDWDGGSHGKRVAAWAGDRIVRNCTGCHDPHRPAFPKRWPVHNPSPTETRLMDGDGHDKESSHE</sequence>
<gene>
    <name evidence="2" type="ORF">J3U87_02590</name>
</gene>
<protein>
    <recommendedName>
        <fullName evidence="4">Cytochrome c7</fullName>
    </recommendedName>
</protein>
<dbReference type="AlphaFoldDB" id="A0A8A4TQG6"/>